<name>A0ABN8NDD0_9CNID</name>
<feature type="region of interest" description="Disordered" evidence="1">
    <location>
        <begin position="51"/>
        <end position="78"/>
    </location>
</feature>
<organism evidence="3 4">
    <name type="scientific">Porites lobata</name>
    <dbReference type="NCBI Taxonomy" id="104759"/>
    <lineage>
        <taxon>Eukaryota</taxon>
        <taxon>Metazoa</taxon>
        <taxon>Cnidaria</taxon>
        <taxon>Anthozoa</taxon>
        <taxon>Hexacorallia</taxon>
        <taxon>Scleractinia</taxon>
        <taxon>Fungiina</taxon>
        <taxon>Poritidae</taxon>
        <taxon>Porites</taxon>
    </lineage>
</organism>
<evidence type="ECO:0000313" key="4">
    <source>
        <dbReference type="Proteomes" id="UP001159405"/>
    </source>
</evidence>
<comment type="caution">
    <text evidence="3">The sequence shown here is derived from an EMBL/GenBank/DDBJ whole genome shotgun (WGS) entry which is preliminary data.</text>
</comment>
<protein>
    <submittedName>
        <fullName evidence="3">Uncharacterized protein</fullName>
    </submittedName>
</protein>
<evidence type="ECO:0000256" key="1">
    <source>
        <dbReference type="SAM" id="MobiDB-lite"/>
    </source>
</evidence>
<dbReference type="EMBL" id="CALNXK010000017">
    <property type="protein sequence ID" value="CAH3105156.1"/>
    <property type="molecule type" value="Genomic_DNA"/>
</dbReference>
<dbReference type="Proteomes" id="UP001159405">
    <property type="component" value="Unassembled WGS sequence"/>
</dbReference>
<feature type="signal peptide" evidence="2">
    <location>
        <begin position="1"/>
        <end position="26"/>
    </location>
</feature>
<sequence length="116" mass="13370">MARKETNYIFALASVILLLCCIEVSGKPALNEENRNLCESEPDKAECIREVEEAKGTEQVDGDHQQGEESNGGDDGYTMEEYLAKMDKVRRESEENRKFWKEELRSMNKWEKYGLG</sequence>
<accession>A0ABN8NDD0</accession>
<feature type="compositionally biased region" description="Basic and acidic residues" evidence="1">
    <location>
        <begin position="51"/>
        <end position="67"/>
    </location>
</feature>
<gene>
    <name evidence="3" type="ORF">PLOB_00012691</name>
</gene>
<evidence type="ECO:0000313" key="3">
    <source>
        <dbReference type="EMBL" id="CAH3105156.1"/>
    </source>
</evidence>
<proteinExistence type="predicted"/>
<reference evidence="3 4" key="1">
    <citation type="submission" date="2022-05" db="EMBL/GenBank/DDBJ databases">
        <authorList>
            <consortium name="Genoscope - CEA"/>
            <person name="William W."/>
        </authorList>
    </citation>
    <scope>NUCLEOTIDE SEQUENCE [LARGE SCALE GENOMIC DNA]</scope>
</reference>
<keyword evidence="4" id="KW-1185">Reference proteome</keyword>
<evidence type="ECO:0000256" key="2">
    <source>
        <dbReference type="SAM" id="SignalP"/>
    </source>
</evidence>
<keyword evidence="2" id="KW-0732">Signal</keyword>
<feature type="chain" id="PRO_5045390912" evidence="2">
    <location>
        <begin position="27"/>
        <end position="116"/>
    </location>
</feature>